<dbReference type="InterPro" id="IPR011042">
    <property type="entry name" value="6-blade_b-propeller_TolB-like"/>
</dbReference>
<proteinExistence type="predicted"/>
<comment type="caution">
    <text evidence="1">The sequence shown here is derived from an EMBL/GenBank/DDBJ whole genome shotgun (WGS) entry which is preliminary data.</text>
</comment>
<reference evidence="1 2" key="1">
    <citation type="submission" date="2019-06" db="EMBL/GenBank/DDBJ databases">
        <title>Genome Sequence of the Brown Rot Fungal Pathogen Monilinia laxa.</title>
        <authorList>
            <person name="De Miccolis Angelini R.M."/>
            <person name="Landi L."/>
            <person name="Abate D."/>
            <person name="Pollastro S."/>
            <person name="Romanazzi G."/>
            <person name="Faretra F."/>
        </authorList>
    </citation>
    <scope>NUCLEOTIDE SEQUENCE [LARGE SCALE GENOMIC DNA]</scope>
    <source>
        <strain evidence="1 2">Mlax316</strain>
    </source>
</reference>
<evidence type="ECO:0000313" key="1">
    <source>
        <dbReference type="EMBL" id="KAB8296792.1"/>
    </source>
</evidence>
<dbReference type="AlphaFoldDB" id="A0A5N6K339"/>
<gene>
    <name evidence="1" type="ORF">EYC80_002209</name>
</gene>
<protein>
    <recommendedName>
        <fullName evidence="3">SMP-30/Gluconolactonase/LRE-like region domain-containing protein</fullName>
    </recommendedName>
</protein>
<name>A0A5N6K339_MONLA</name>
<organism evidence="1 2">
    <name type="scientific">Monilinia laxa</name>
    <name type="common">Brown rot fungus</name>
    <name type="synonym">Sclerotinia laxa</name>
    <dbReference type="NCBI Taxonomy" id="61186"/>
    <lineage>
        <taxon>Eukaryota</taxon>
        <taxon>Fungi</taxon>
        <taxon>Dikarya</taxon>
        <taxon>Ascomycota</taxon>
        <taxon>Pezizomycotina</taxon>
        <taxon>Leotiomycetes</taxon>
        <taxon>Helotiales</taxon>
        <taxon>Sclerotiniaceae</taxon>
        <taxon>Monilinia</taxon>
    </lineage>
</organism>
<dbReference type="Gene3D" id="2.120.10.30">
    <property type="entry name" value="TolB, C-terminal domain"/>
    <property type="match status" value="1"/>
</dbReference>
<keyword evidence="2" id="KW-1185">Reference proteome</keyword>
<evidence type="ECO:0000313" key="2">
    <source>
        <dbReference type="Proteomes" id="UP000326757"/>
    </source>
</evidence>
<dbReference type="EMBL" id="VIGI01000008">
    <property type="protein sequence ID" value="KAB8296792.1"/>
    <property type="molecule type" value="Genomic_DNA"/>
</dbReference>
<dbReference type="PANTHER" id="PTHR42060:SF1">
    <property type="entry name" value="NHL REPEAT-CONTAINING PROTEIN"/>
    <property type="match status" value="1"/>
</dbReference>
<dbReference type="Proteomes" id="UP000326757">
    <property type="component" value="Unassembled WGS sequence"/>
</dbReference>
<dbReference type="InterPro" id="IPR052998">
    <property type="entry name" value="Hetero-Diels-Alderase-like"/>
</dbReference>
<accession>A0A5N6K339</accession>
<dbReference type="SUPFAM" id="SSF63829">
    <property type="entry name" value="Calcium-dependent phosphotriesterase"/>
    <property type="match status" value="1"/>
</dbReference>
<dbReference type="OrthoDB" id="9977941at2759"/>
<dbReference type="PANTHER" id="PTHR42060">
    <property type="entry name" value="NHL REPEAT-CONTAINING PROTEIN-RELATED"/>
    <property type="match status" value="1"/>
</dbReference>
<evidence type="ECO:0008006" key="3">
    <source>
        <dbReference type="Google" id="ProtNLM"/>
    </source>
</evidence>
<sequence length="342" mass="36070">MKISPLPFQIPLLFTTQAANIFLKTIYQFPEPVHIENIHIENIHTRENGQLLLSTFANGTLFTIDPTVPNASATPIITLSHEPGYALTGIASLGNNQYAISGGIHSPTAFSFQNNSMNIHVISLPAGAADDAHPSAGALLATIPIANPHAQLLNGMAALPASPWIILSAESLCGCIYRIDTRTHDHDIVFSSAEFASMDPAMPMGINGLRIRGSWLYFTNSGRGIFGRVEIDGRGERVGDVEVVASLRDMVGAGVGVGAGAEEFYDDFTLDGRGNAYVALHPHSVVRIAPDGGQVVVVGGGNSTFLLEPTALSTSRDGKSVYVVTGGAKMGSKGGQVIQILI</sequence>